<dbReference type="InterPro" id="IPR051678">
    <property type="entry name" value="AGP_Transferase"/>
</dbReference>
<comment type="caution">
    <text evidence="1">The sequence shown here is derived from an EMBL/GenBank/DDBJ whole genome shotgun (WGS) entry which is preliminary data.</text>
</comment>
<evidence type="ECO:0008006" key="3">
    <source>
        <dbReference type="Google" id="ProtNLM"/>
    </source>
</evidence>
<gene>
    <name evidence="1" type="ORF">VTK73DRAFT_9884</name>
</gene>
<organism evidence="1 2">
    <name type="scientific">Phialemonium thermophilum</name>
    <dbReference type="NCBI Taxonomy" id="223376"/>
    <lineage>
        <taxon>Eukaryota</taxon>
        <taxon>Fungi</taxon>
        <taxon>Dikarya</taxon>
        <taxon>Ascomycota</taxon>
        <taxon>Pezizomycotina</taxon>
        <taxon>Sordariomycetes</taxon>
        <taxon>Sordariomycetidae</taxon>
        <taxon>Cephalothecales</taxon>
        <taxon>Cephalothecaceae</taxon>
        <taxon>Phialemonium</taxon>
    </lineage>
</organism>
<reference evidence="1 2" key="1">
    <citation type="journal article" date="2024" name="Commun. Biol.">
        <title>Comparative genomic analysis of thermophilic fungi reveals convergent evolutionary adaptations and gene losses.</title>
        <authorList>
            <person name="Steindorff A.S."/>
            <person name="Aguilar-Pontes M.V."/>
            <person name="Robinson A.J."/>
            <person name="Andreopoulos B."/>
            <person name="LaButti K."/>
            <person name="Kuo A."/>
            <person name="Mondo S."/>
            <person name="Riley R."/>
            <person name="Otillar R."/>
            <person name="Haridas S."/>
            <person name="Lipzen A."/>
            <person name="Grimwood J."/>
            <person name="Schmutz J."/>
            <person name="Clum A."/>
            <person name="Reid I.D."/>
            <person name="Moisan M.C."/>
            <person name="Butler G."/>
            <person name="Nguyen T.T.M."/>
            <person name="Dewar K."/>
            <person name="Conant G."/>
            <person name="Drula E."/>
            <person name="Henrissat B."/>
            <person name="Hansel C."/>
            <person name="Singer S."/>
            <person name="Hutchinson M.I."/>
            <person name="de Vries R.P."/>
            <person name="Natvig D.O."/>
            <person name="Powell A.J."/>
            <person name="Tsang A."/>
            <person name="Grigoriev I.V."/>
        </authorList>
    </citation>
    <scope>NUCLEOTIDE SEQUENCE [LARGE SCALE GENOMIC DNA]</scope>
    <source>
        <strain evidence="1 2">ATCC 24622</strain>
    </source>
</reference>
<evidence type="ECO:0000313" key="2">
    <source>
        <dbReference type="Proteomes" id="UP001586593"/>
    </source>
</evidence>
<name>A0ABR3VZP5_9PEZI</name>
<protein>
    <recommendedName>
        <fullName evidence="3">Aminoglycoside phosphotransferase domain-containing protein</fullName>
    </recommendedName>
</protein>
<dbReference type="InterPro" id="IPR011009">
    <property type="entry name" value="Kinase-like_dom_sf"/>
</dbReference>
<proteinExistence type="predicted"/>
<dbReference type="PANTHER" id="PTHR21310">
    <property type="entry name" value="AMINOGLYCOSIDE PHOSPHOTRANSFERASE-RELATED-RELATED"/>
    <property type="match status" value="1"/>
</dbReference>
<dbReference type="EMBL" id="JAZHXJ010000874">
    <property type="protein sequence ID" value="KAL1849411.1"/>
    <property type="molecule type" value="Genomic_DNA"/>
</dbReference>
<sequence>MQAFVPMYERWQQSGADSRVPRRLSRGGPSPAAHLNRRVIAQDPGRGRHPSVSGVLSHMPPCRRSLPASPTTITRLVRPLCCSSCSPGYTAGEEAKSYDIPDGGLIPRQYRQTMYRSMAAAHVQIASARLPKIGTVLRDADGGFIVGPIPGIGGLFDTASFSQAWAATLRFPGDDHELRESLPPSLVDEIVRGLDEFPARLAELAPSGRYFASAGLFPIPHADLFHTNVIVDKNFDLLGIIDWEGACTVPWELMDTPAFLGTVPRLLNPPEQYDKRGRPLDPHEAARWAEEENYATMVEEAERQAGADDRLSSVLIDKDARDLACTMHLFVLGKLGFYERVLDCFERK</sequence>
<dbReference type="SUPFAM" id="SSF56112">
    <property type="entry name" value="Protein kinase-like (PK-like)"/>
    <property type="match status" value="1"/>
</dbReference>
<evidence type="ECO:0000313" key="1">
    <source>
        <dbReference type="EMBL" id="KAL1849411.1"/>
    </source>
</evidence>
<keyword evidence="2" id="KW-1185">Reference proteome</keyword>
<dbReference type="PANTHER" id="PTHR21310:SF15">
    <property type="entry name" value="AMINOGLYCOSIDE PHOSPHOTRANSFERASE DOMAIN-CONTAINING PROTEIN"/>
    <property type="match status" value="1"/>
</dbReference>
<dbReference type="Proteomes" id="UP001586593">
    <property type="component" value="Unassembled WGS sequence"/>
</dbReference>
<accession>A0ABR3VZP5</accession>